<evidence type="ECO:0000313" key="3">
    <source>
        <dbReference type="Proteomes" id="UP000076532"/>
    </source>
</evidence>
<evidence type="ECO:0000313" key="2">
    <source>
        <dbReference type="EMBL" id="KZP08130.1"/>
    </source>
</evidence>
<proteinExistence type="predicted"/>
<sequence length="233" mass="25478">MQCYESCRMYYGSYDAMARWTALYSTTIWRAIQIILWDLPHGVNEQDKGGAGNEQAMLQRLLKRSQEAVVAFHFNSPQAGVLPNVNDAEPELVILGGRQSIITPRSASHSPAAQSANSSSAIPDPLQPNAASNFDITSDTVAAAPAIEHGSDFDMPIFLTNHVGCEHQQISDWPSFNVLSFEQEPNNEFSHTATYMPNPAVDQDYGLSEQGDLTATMVGNGAVWSMFANKLLP</sequence>
<keyword evidence="3" id="KW-1185">Reference proteome</keyword>
<dbReference type="Proteomes" id="UP000076532">
    <property type="component" value="Unassembled WGS sequence"/>
</dbReference>
<feature type="region of interest" description="Disordered" evidence="1">
    <location>
        <begin position="104"/>
        <end position="125"/>
    </location>
</feature>
<dbReference type="AlphaFoldDB" id="A0A165X2C7"/>
<dbReference type="EMBL" id="KV417730">
    <property type="protein sequence ID" value="KZP08130.1"/>
    <property type="molecule type" value="Genomic_DNA"/>
</dbReference>
<organism evidence="2 3">
    <name type="scientific">Athelia psychrophila</name>
    <dbReference type="NCBI Taxonomy" id="1759441"/>
    <lineage>
        <taxon>Eukaryota</taxon>
        <taxon>Fungi</taxon>
        <taxon>Dikarya</taxon>
        <taxon>Basidiomycota</taxon>
        <taxon>Agaricomycotina</taxon>
        <taxon>Agaricomycetes</taxon>
        <taxon>Agaricomycetidae</taxon>
        <taxon>Atheliales</taxon>
        <taxon>Atheliaceae</taxon>
        <taxon>Athelia</taxon>
    </lineage>
</organism>
<evidence type="ECO:0000256" key="1">
    <source>
        <dbReference type="SAM" id="MobiDB-lite"/>
    </source>
</evidence>
<feature type="compositionally biased region" description="Low complexity" evidence="1">
    <location>
        <begin position="106"/>
        <end position="121"/>
    </location>
</feature>
<accession>A0A165X2C7</accession>
<protein>
    <submittedName>
        <fullName evidence="2">Uncharacterized protein</fullName>
    </submittedName>
</protein>
<reference evidence="2 3" key="1">
    <citation type="journal article" date="2016" name="Mol. Biol. Evol.">
        <title>Comparative Genomics of Early-Diverging Mushroom-Forming Fungi Provides Insights into the Origins of Lignocellulose Decay Capabilities.</title>
        <authorList>
            <person name="Nagy L.G."/>
            <person name="Riley R."/>
            <person name="Tritt A."/>
            <person name="Adam C."/>
            <person name="Daum C."/>
            <person name="Floudas D."/>
            <person name="Sun H."/>
            <person name="Yadav J.S."/>
            <person name="Pangilinan J."/>
            <person name="Larsson K.H."/>
            <person name="Matsuura K."/>
            <person name="Barry K."/>
            <person name="Labutti K."/>
            <person name="Kuo R."/>
            <person name="Ohm R.A."/>
            <person name="Bhattacharya S.S."/>
            <person name="Shirouzu T."/>
            <person name="Yoshinaga Y."/>
            <person name="Martin F.M."/>
            <person name="Grigoriev I.V."/>
            <person name="Hibbett D.S."/>
        </authorList>
    </citation>
    <scope>NUCLEOTIDE SEQUENCE [LARGE SCALE GENOMIC DNA]</scope>
    <source>
        <strain evidence="2 3">CBS 109695</strain>
    </source>
</reference>
<gene>
    <name evidence="2" type="ORF">FIBSPDRAFT_901503</name>
</gene>
<name>A0A165X2C7_9AGAM</name>